<dbReference type="PANTHER" id="PTHR43244:SF1">
    <property type="entry name" value="5,10-METHYLENETETRAHYDROMETHANOPTERIN REDUCTASE"/>
    <property type="match status" value="1"/>
</dbReference>
<dbReference type="PANTHER" id="PTHR43244">
    <property type="match status" value="1"/>
</dbReference>
<evidence type="ECO:0000313" key="4">
    <source>
        <dbReference type="Proteomes" id="UP000019140"/>
    </source>
</evidence>
<protein>
    <recommendedName>
        <fullName evidence="2">Luciferase-like domain-containing protein</fullName>
    </recommendedName>
</protein>
<dbReference type="InterPro" id="IPR011251">
    <property type="entry name" value="Luciferase-like_dom"/>
</dbReference>
<dbReference type="Proteomes" id="UP000019140">
    <property type="component" value="Unassembled WGS sequence"/>
</dbReference>
<dbReference type="SUPFAM" id="SSF51679">
    <property type="entry name" value="Bacterial luciferase-like"/>
    <property type="match status" value="1"/>
</dbReference>
<reference evidence="3 4" key="1">
    <citation type="journal article" date="2014" name="Nature">
        <title>An environmental bacterial taxon with a large and distinct metabolic repertoire.</title>
        <authorList>
            <person name="Wilson M.C."/>
            <person name="Mori T."/>
            <person name="Ruckert C."/>
            <person name="Uria A.R."/>
            <person name="Helf M.J."/>
            <person name="Takada K."/>
            <person name="Gernert C."/>
            <person name="Steffens U.A."/>
            <person name="Heycke N."/>
            <person name="Schmitt S."/>
            <person name="Rinke C."/>
            <person name="Helfrich E.J."/>
            <person name="Brachmann A.O."/>
            <person name="Gurgui C."/>
            <person name="Wakimoto T."/>
            <person name="Kracht M."/>
            <person name="Crusemann M."/>
            <person name="Hentschel U."/>
            <person name="Abe I."/>
            <person name="Matsunaga S."/>
            <person name="Kalinowski J."/>
            <person name="Takeyama H."/>
            <person name="Piel J."/>
        </authorList>
    </citation>
    <scope>NUCLEOTIDE SEQUENCE [LARGE SCALE GENOMIC DNA]</scope>
    <source>
        <strain evidence="4">TSY2</strain>
    </source>
</reference>
<evidence type="ECO:0000313" key="3">
    <source>
        <dbReference type="EMBL" id="ETW94195.1"/>
    </source>
</evidence>
<keyword evidence="1" id="KW-0560">Oxidoreductase</keyword>
<gene>
    <name evidence="3" type="ORF">ETSY2_50180</name>
</gene>
<dbReference type="Gene3D" id="3.20.20.30">
    <property type="entry name" value="Luciferase-like domain"/>
    <property type="match status" value="1"/>
</dbReference>
<dbReference type="InterPro" id="IPR050564">
    <property type="entry name" value="F420-G6PD/mer"/>
</dbReference>
<evidence type="ECO:0000256" key="1">
    <source>
        <dbReference type="ARBA" id="ARBA00023002"/>
    </source>
</evidence>
<feature type="domain" description="Luciferase-like" evidence="2">
    <location>
        <begin position="18"/>
        <end position="196"/>
    </location>
</feature>
<dbReference type="EMBL" id="AZHX01002509">
    <property type="protein sequence ID" value="ETW94195.1"/>
    <property type="molecule type" value="Genomic_DNA"/>
</dbReference>
<keyword evidence="4" id="KW-1185">Reference proteome</keyword>
<dbReference type="PATRIC" id="fig|1429439.4.peg.8261"/>
<dbReference type="GO" id="GO:0016705">
    <property type="term" value="F:oxidoreductase activity, acting on paired donors, with incorporation or reduction of molecular oxygen"/>
    <property type="evidence" value="ECO:0007669"/>
    <property type="project" value="InterPro"/>
</dbReference>
<dbReference type="Pfam" id="PF00296">
    <property type="entry name" value="Bac_luciferase"/>
    <property type="match status" value="1"/>
</dbReference>
<proteinExistence type="predicted"/>
<dbReference type="InterPro" id="IPR036661">
    <property type="entry name" value="Luciferase-like_sf"/>
</dbReference>
<dbReference type="HOGENOM" id="CLU_1228076_0_0_7"/>
<comment type="caution">
    <text evidence="3">The sequence shown here is derived from an EMBL/GenBank/DDBJ whole genome shotgun (WGS) entry which is preliminary data.</text>
</comment>
<sequence length="225" mass="24068">MTDHDGPPKFGVAFLPGPPAEFSTWCREAEALGFDLVGIPDSQSIYRENIVSSTPAAQQTARVRFGPMVTNPITRHPAVAASAIATLAELAPGRVVLGIGTGDSAVHNLGLGPANLAELREYVTTIRQLLLQGEAEYRGAPVRLTWRPPYVPIYIAATGPRTMELAGEIADGIIILNGLLPENIEASLRHIGAGRRAPDGRWKIWTCGGGPLPRSPIRERPRSTA</sequence>
<name>W4L915_9BACT</name>
<dbReference type="AlphaFoldDB" id="W4L915"/>
<accession>W4L915</accession>
<dbReference type="CDD" id="cd01097">
    <property type="entry name" value="Tetrahydromethanopterin_reductase"/>
    <property type="match status" value="1"/>
</dbReference>
<evidence type="ECO:0000259" key="2">
    <source>
        <dbReference type="Pfam" id="PF00296"/>
    </source>
</evidence>
<organism evidence="3 4">
    <name type="scientific">Candidatus Entotheonella gemina</name>
    <dbReference type="NCBI Taxonomy" id="1429439"/>
    <lineage>
        <taxon>Bacteria</taxon>
        <taxon>Pseudomonadati</taxon>
        <taxon>Nitrospinota/Tectimicrobiota group</taxon>
        <taxon>Candidatus Tectimicrobiota</taxon>
        <taxon>Candidatus Entotheonellia</taxon>
        <taxon>Candidatus Entotheonellales</taxon>
        <taxon>Candidatus Entotheonellaceae</taxon>
        <taxon>Candidatus Entotheonella</taxon>
    </lineage>
</organism>